<comment type="caution">
    <text evidence="2">The sequence shown here is derived from an EMBL/GenBank/DDBJ whole genome shotgun (WGS) entry which is preliminary data.</text>
</comment>
<keyword evidence="3" id="KW-1185">Reference proteome</keyword>
<feature type="region of interest" description="Disordered" evidence="1">
    <location>
        <begin position="62"/>
        <end position="96"/>
    </location>
</feature>
<dbReference type="RefSeq" id="XP_018158752.1">
    <property type="nucleotide sequence ID" value="XM_018300902.1"/>
</dbReference>
<protein>
    <submittedName>
        <fullName evidence="2">Uncharacterized protein</fullName>
    </submittedName>
</protein>
<reference evidence="3" key="1">
    <citation type="journal article" date="2017" name="BMC Genomics">
        <title>Gapless genome assembly of Colletotrichum higginsianum reveals chromosome structure and association of transposable elements with secondary metabolite gene clusters.</title>
        <authorList>
            <person name="Dallery J.-F."/>
            <person name="Lapalu N."/>
            <person name="Zampounis A."/>
            <person name="Pigne S."/>
            <person name="Luyten I."/>
            <person name="Amselem J."/>
            <person name="Wittenberg A.H.J."/>
            <person name="Zhou S."/>
            <person name="de Queiroz M.V."/>
            <person name="Robin G.P."/>
            <person name="Auger A."/>
            <person name="Hainaut M."/>
            <person name="Henrissat B."/>
            <person name="Kim K.-T."/>
            <person name="Lee Y.-H."/>
            <person name="Lespinet O."/>
            <person name="Schwartz D.C."/>
            <person name="Thon M.R."/>
            <person name="O'Connell R.J."/>
        </authorList>
    </citation>
    <scope>NUCLEOTIDE SEQUENCE [LARGE SCALE GENOMIC DNA]</scope>
    <source>
        <strain evidence="3">IMI 349063</strain>
    </source>
</reference>
<dbReference type="KEGG" id="chig:CH63R_05927"/>
<evidence type="ECO:0000313" key="2">
    <source>
        <dbReference type="EMBL" id="OBR10235.1"/>
    </source>
</evidence>
<sequence>MKYLGQRSFDAAHPSTVRSPEVDGSPVRQEASKGSISVTRMLDVSKVHMWLLPYRMACTLPRPRPQERTADSGTNELIIHPVQEASSSNSPANSED</sequence>
<dbReference type="AlphaFoldDB" id="A0A1B7YDX7"/>
<dbReference type="GeneID" id="28865009"/>
<proteinExistence type="predicted"/>
<dbReference type="EMBL" id="LTAN01000004">
    <property type="protein sequence ID" value="OBR10235.1"/>
    <property type="molecule type" value="Genomic_DNA"/>
</dbReference>
<gene>
    <name evidence="2" type="ORF">CH63R_05927</name>
</gene>
<dbReference type="VEuPathDB" id="FungiDB:CH63R_05927"/>
<feature type="compositionally biased region" description="Low complexity" evidence="1">
    <location>
        <begin position="84"/>
        <end position="96"/>
    </location>
</feature>
<evidence type="ECO:0000313" key="3">
    <source>
        <dbReference type="Proteomes" id="UP000092177"/>
    </source>
</evidence>
<name>A0A1B7YDX7_COLHI</name>
<organism evidence="2 3">
    <name type="scientific">Colletotrichum higginsianum (strain IMI 349063)</name>
    <name type="common">Crucifer anthracnose fungus</name>
    <dbReference type="NCBI Taxonomy" id="759273"/>
    <lineage>
        <taxon>Eukaryota</taxon>
        <taxon>Fungi</taxon>
        <taxon>Dikarya</taxon>
        <taxon>Ascomycota</taxon>
        <taxon>Pezizomycotina</taxon>
        <taxon>Sordariomycetes</taxon>
        <taxon>Hypocreomycetidae</taxon>
        <taxon>Glomerellales</taxon>
        <taxon>Glomerellaceae</taxon>
        <taxon>Colletotrichum</taxon>
        <taxon>Colletotrichum destructivum species complex</taxon>
    </lineage>
</organism>
<dbReference type="Proteomes" id="UP000092177">
    <property type="component" value="Chromosome 4"/>
</dbReference>
<feature type="region of interest" description="Disordered" evidence="1">
    <location>
        <begin position="1"/>
        <end position="34"/>
    </location>
</feature>
<evidence type="ECO:0000256" key="1">
    <source>
        <dbReference type="SAM" id="MobiDB-lite"/>
    </source>
</evidence>
<accession>A0A1B7YDX7</accession>